<dbReference type="GO" id="GO:0008199">
    <property type="term" value="F:ferric iron binding"/>
    <property type="evidence" value="ECO:0007669"/>
    <property type="project" value="InterPro"/>
</dbReference>
<dbReference type="SUPFAM" id="SSF49482">
    <property type="entry name" value="Aromatic compound dioxygenase"/>
    <property type="match status" value="1"/>
</dbReference>
<keyword evidence="3" id="KW-0560">Oxidoreductase</keyword>
<gene>
    <name evidence="3" type="ORF">NZH93_09920</name>
</gene>
<dbReference type="RefSeq" id="WP_259622687.1">
    <property type="nucleotide sequence ID" value="NZ_JANYMP010000004.1"/>
</dbReference>
<evidence type="ECO:0000256" key="1">
    <source>
        <dbReference type="SAM" id="MobiDB-lite"/>
    </source>
</evidence>
<dbReference type="Gene3D" id="2.60.130.10">
    <property type="entry name" value="Aromatic compound dioxygenase"/>
    <property type="match status" value="1"/>
</dbReference>
<comment type="caution">
    <text evidence="3">The sequence shown here is derived from an EMBL/GenBank/DDBJ whole genome shotgun (WGS) entry which is preliminary data.</text>
</comment>
<reference evidence="3" key="1">
    <citation type="submission" date="2022-08" db="EMBL/GenBank/DDBJ databases">
        <authorList>
            <person name="Tistechok S."/>
            <person name="Samborskyy M."/>
            <person name="Roman I."/>
        </authorList>
    </citation>
    <scope>NUCLEOTIDE SEQUENCE</scope>
    <source>
        <strain evidence="3">DSM 103496</strain>
    </source>
</reference>
<evidence type="ECO:0000313" key="3">
    <source>
        <dbReference type="EMBL" id="MCS7477171.1"/>
    </source>
</evidence>
<keyword evidence="3" id="KW-0223">Dioxygenase</keyword>
<proteinExistence type="predicted"/>
<dbReference type="GO" id="GO:0016702">
    <property type="term" value="F:oxidoreductase activity, acting on single donors with incorporation of molecular oxygen, incorporation of two atoms of oxygen"/>
    <property type="evidence" value="ECO:0007669"/>
    <property type="project" value="InterPro"/>
</dbReference>
<dbReference type="Pfam" id="PF00775">
    <property type="entry name" value="Dioxygenase_C"/>
    <property type="match status" value="1"/>
</dbReference>
<organism evidence="3 4">
    <name type="scientific">Umezawaea endophytica</name>
    <dbReference type="NCBI Taxonomy" id="1654476"/>
    <lineage>
        <taxon>Bacteria</taxon>
        <taxon>Bacillati</taxon>
        <taxon>Actinomycetota</taxon>
        <taxon>Actinomycetes</taxon>
        <taxon>Pseudonocardiales</taxon>
        <taxon>Pseudonocardiaceae</taxon>
        <taxon>Umezawaea</taxon>
    </lineage>
</organism>
<dbReference type="Proteomes" id="UP001141259">
    <property type="component" value="Unassembled WGS sequence"/>
</dbReference>
<evidence type="ECO:0000259" key="2">
    <source>
        <dbReference type="Pfam" id="PF00775"/>
    </source>
</evidence>
<keyword evidence="4" id="KW-1185">Reference proteome</keyword>
<dbReference type="EMBL" id="JANYMP010000004">
    <property type="protein sequence ID" value="MCS7477171.1"/>
    <property type="molecule type" value="Genomic_DNA"/>
</dbReference>
<feature type="region of interest" description="Disordered" evidence="1">
    <location>
        <begin position="38"/>
        <end position="79"/>
    </location>
</feature>
<feature type="domain" description="Intradiol ring-cleavage dioxygenases" evidence="2">
    <location>
        <begin position="97"/>
        <end position="174"/>
    </location>
</feature>
<accession>A0A9X2VI96</accession>
<dbReference type="InterPro" id="IPR000627">
    <property type="entry name" value="Intradiol_dOase_C"/>
</dbReference>
<evidence type="ECO:0000313" key="4">
    <source>
        <dbReference type="Proteomes" id="UP001141259"/>
    </source>
</evidence>
<name>A0A9X2VI96_9PSEU</name>
<protein>
    <submittedName>
        <fullName evidence="3">Intradiol ring-cleavage dioxygenase</fullName>
    </submittedName>
</protein>
<dbReference type="InterPro" id="IPR015889">
    <property type="entry name" value="Intradiol_dOase_core"/>
</dbReference>
<sequence>MSGHTTEHDLGLAHDLATLNRRRALALLGGLAVAACTPSAPGSSGSSTPGSSGSGLKPIPDETAGPFPGDGSNGPNVLTESGIVRSDVRSSFGGATGTARGVPLTITLTVRDTAKGGAPYAGAAVYIWQCDGDGNYSMYSDGVADQNYLRGVQETDGSGKVTFTSVYPGAYPSRWPHVHFEVYPDLVEATKAGDPVATSQLAFPKDVCDVVYAAAGYERSAVNLAKVSLDSDLVFRDGHDAQLAVLTGDVASGYAATLEVPV</sequence>
<dbReference type="AlphaFoldDB" id="A0A9X2VI96"/>
<feature type="compositionally biased region" description="Low complexity" evidence="1">
    <location>
        <begin position="38"/>
        <end position="55"/>
    </location>
</feature>
<dbReference type="PANTHER" id="PTHR34315:SF1">
    <property type="entry name" value="INTRADIOL RING-CLEAVAGE DIOXYGENASES DOMAIN-CONTAINING PROTEIN-RELATED"/>
    <property type="match status" value="1"/>
</dbReference>
<dbReference type="PANTHER" id="PTHR34315">
    <property type="match status" value="1"/>
</dbReference>